<reference evidence="7 8" key="1">
    <citation type="journal article" date="2019" name="Int. J. Syst. Evol. Microbiol.">
        <title>Faecalibacillus intestinalis gen. nov., sp. nov. and Faecalibacillus faecis sp. nov., isolated from human faeces.</title>
        <authorList>
            <person name="Seo B."/>
            <person name="Jeon K."/>
            <person name="Baek I."/>
            <person name="Lee Y.M."/>
            <person name="Baek K."/>
            <person name="Ko G."/>
        </authorList>
    </citation>
    <scope>NUCLEOTIDE SEQUENCE [LARGE SCALE GENOMIC DNA]</scope>
    <source>
        <strain evidence="7 8">SNUG30099</strain>
    </source>
</reference>
<dbReference type="EMBL" id="PYLQ01000001">
    <property type="protein sequence ID" value="PST43182.1"/>
    <property type="molecule type" value="Genomic_DNA"/>
</dbReference>
<accession>A0A2T3G6R1</accession>
<organism evidence="7 8">
    <name type="scientific">Faecalibacillus intestinalis</name>
    <dbReference type="NCBI Taxonomy" id="1982626"/>
    <lineage>
        <taxon>Bacteria</taxon>
        <taxon>Bacillati</taxon>
        <taxon>Bacillota</taxon>
        <taxon>Erysipelotrichia</taxon>
        <taxon>Erysipelotrichales</taxon>
        <taxon>Coprobacillaceae</taxon>
        <taxon>Faecalibacillus</taxon>
    </lineage>
</organism>
<evidence type="ECO:0000313" key="5">
    <source>
        <dbReference type="EMBL" id="BCL58280.1"/>
    </source>
</evidence>
<evidence type="ECO:0000313" key="9">
    <source>
        <dbReference type="Proteomes" id="UP000593842"/>
    </source>
</evidence>
<gene>
    <name evidence="5" type="primary">yfjO</name>
    <name evidence="7" type="ORF">C7U54_00255</name>
    <name evidence="5" type="ORF">Fi14EGH31_19920</name>
    <name evidence="6" type="ORF">NE542_03950</name>
</gene>
<dbReference type="PANTHER" id="PTHR11061">
    <property type="entry name" value="RNA M5U METHYLTRANSFERASE"/>
    <property type="match status" value="1"/>
</dbReference>
<reference evidence="5" key="2">
    <citation type="journal article" date="2020" name="Microbiol. Resour. Announc.">
        <title>Complete Genome Sequence of Faecalibacillus intestinalis JCM 34082, Isolated from Feces from a Healthy Japanese Female.</title>
        <authorList>
            <person name="Sakamoto M."/>
            <person name="Ikeyama N."/>
            <person name="Toyoda A."/>
            <person name="Murakami T."/>
            <person name="Mori H."/>
            <person name="Ohkuma M."/>
        </authorList>
    </citation>
    <scope>NUCLEOTIDE SEQUENCE</scope>
    <source>
        <strain evidence="5">14EGH31</strain>
    </source>
</reference>
<dbReference type="EMBL" id="AP024085">
    <property type="protein sequence ID" value="BCL58280.1"/>
    <property type="molecule type" value="Genomic_DNA"/>
</dbReference>
<dbReference type="GO" id="GO:0070475">
    <property type="term" value="P:rRNA base methylation"/>
    <property type="evidence" value="ECO:0007669"/>
    <property type="project" value="TreeGrafter"/>
</dbReference>
<dbReference type="AlphaFoldDB" id="A0A2T3G6R1"/>
<dbReference type="PROSITE" id="PS50926">
    <property type="entry name" value="TRAM"/>
    <property type="match status" value="1"/>
</dbReference>
<dbReference type="InterPro" id="IPR029063">
    <property type="entry name" value="SAM-dependent_MTases_sf"/>
</dbReference>
<dbReference type="InterPro" id="IPR010280">
    <property type="entry name" value="U5_MeTrfase_fam"/>
</dbReference>
<dbReference type="EMBL" id="JANGBO010000002">
    <property type="protein sequence ID" value="MCQ5060989.1"/>
    <property type="molecule type" value="Genomic_DNA"/>
</dbReference>
<dbReference type="InterPro" id="IPR012340">
    <property type="entry name" value="NA-bd_OB-fold"/>
</dbReference>
<name>A0A2T3G6R1_9FIRM</name>
<reference evidence="6" key="4">
    <citation type="submission" date="2022-06" db="EMBL/GenBank/DDBJ databases">
        <title>Isolation of gut microbiota from human fecal samples.</title>
        <authorList>
            <person name="Pamer E.G."/>
            <person name="Barat B."/>
            <person name="Waligurski E."/>
            <person name="Medina S."/>
            <person name="Paddock L."/>
            <person name="Mostad J."/>
        </authorList>
    </citation>
    <scope>NUCLEOTIDE SEQUENCE</scope>
    <source>
        <strain evidence="6">DFI.6.24</strain>
    </source>
</reference>
<dbReference type="Gene3D" id="2.40.50.140">
    <property type="entry name" value="Nucleic acid-binding proteins"/>
    <property type="match status" value="1"/>
</dbReference>
<dbReference type="KEGG" id="fit:Fi14EGH31_19920"/>
<keyword evidence="2 7" id="KW-0808">Transferase</keyword>
<dbReference type="SUPFAM" id="SSF53335">
    <property type="entry name" value="S-adenosyl-L-methionine-dependent methyltransferases"/>
    <property type="match status" value="1"/>
</dbReference>
<dbReference type="Gene3D" id="3.40.50.150">
    <property type="entry name" value="Vaccinia Virus protein VP39"/>
    <property type="match status" value="1"/>
</dbReference>
<dbReference type="Gene3D" id="2.40.50.1070">
    <property type="match status" value="1"/>
</dbReference>
<dbReference type="InterPro" id="IPR002792">
    <property type="entry name" value="TRAM_dom"/>
</dbReference>
<keyword evidence="8" id="KW-1185">Reference proteome</keyword>
<dbReference type="GO" id="GO:0070041">
    <property type="term" value="F:rRNA (uridine-C5-)-methyltransferase activity"/>
    <property type="evidence" value="ECO:0007669"/>
    <property type="project" value="TreeGrafter"/>
</dbReference>
<keyword evidence="3" id="KW-0949">S-adenosyl-L-methionine</keyword>
<dbReference type="GeneID" id="70580431"/>
<feature type="domain" description="TRAM" evidence="4">
    <location>
        <begin position="1"/>
        <end position="55"/>
    </location>
</feature>
<dbReference type="RefSeq" id="WP_107028890.1">
    <property type="nucleotide sequence ID" value="NZ_AP024085.1"/>
</dbReference>
<evidence type="ECO:0000313" key="8">
    <source>
        <dbReference type="Proteomes" id="UP000240974"/>
    </source>
</evidence>
<dbReference type="Proteomes" id="UP000240974">
    <property type="component" value="Unassembled WGS sequence"/>
</dbReference>
<evidence type="ECO:0000256" key="3">
    <source>
        <dbReference type="ARBA" id="ARBA00022691"/>
    </source>
</evidence>
<dbReference type="PANTHER" id="PTHR11061:SF30">
    <property type="entry name" value="TRNA (URACIL(54)-C(5))-METHYLTRANSFERASE"/>
    <property type="match status" value="1"/>
</dbReference>
<protein>
    <submittedName>
        <fullName evidence="7">23S rRNA (Uracil(1939)-C(5))-methyltransferase RlmD</fullName>
    </submittedName>
    <submittedName>
        <fullName evidence="6">Class I SAM-dependent RNA methyltransferase</fullName>
    </submittedName>
    <submittedName>
        <fullName evidence="5">Putative RNA methyltransferase YfjO</fullName>
    </submittedName>
</protein>
<dbReference type="Proteomes" id="UP000593842">
    <property type="component" value="Chromosome"/>
</dbReference>
<evidence type="ECO:0000259" key="4">
    <source>
        <dbReference type="PROSITE" id="PS50926"/>
    </source>
</evidence>
<sequence length="435" mass="50036">MKTTVEIKKMGINGEGIGYINRKIVFIKGALLNEEVEIDAKQYNNKNYYFGDLIRVIKPSPMRVKNPCRANKECMGCNLLHYAYPAQLKHKKDLIKESLKKYTELDRSQIKIDQIIGMNQKNGFLTQANLPIVDFKGKVTFGIYQRETKYLTVMTGCMKQHPLINQTLLQLEEVFNNHQCKTYNDKFRTGLRFIKLRVFQDKVQVIIITGKDGLKDEVVSDIKKLKQVNGLFMSINTSKYQDFESQGYKKIFGNTKEEFICDGKKYIMSVKTTLPDHLESFEIRNKIVKTMVKGSKKIISINCENGILEMNLDQEVVAIDEKKDNIESATYNAKLLGKENIKFVYGQPIKKMVTFAKKKVYDTVIIQGVNGISNELKDTLRLGKVQTVIYMNSSTSMLAKDLQELSKYYKVEEIKAVDSHMYQSYVTSIAKLTKK</sequence>
<evidence type="ECO:0000256" key="2">
    <source>
        <dbReference type="ARBA" id="ARBA00022679"/>
    </source>
</evidence>
<keyword evidence="1 7" id="KW-0489">Methyltransferase</keyword>
<dbReference type="Proteomes" id="UP001204814">
    <property type="component" value="Unassembled WGS sequence"/>
</dbReference>
<reference evidence="9" key="3">
    <citation type="submission" date="2020-09" db="EMBL/GenBank/DDBJ databases">
        <title>Complete genome sequencing of Faecalibacillus intestinalis strain 14EGH31.</title>
        <authorList>
            <person name="Sakamoto M."/>
            <person name="Murakami T."/>
            <person name="Mori H."/>
        </authorList>
    </citation>
    <scope>NUCLEOTIDE SEQUENCE [LARGE SCALE GENOMIC DNA]</scope>
    <source>
        <strain evidence="9">14EGH31</strain>
    </source>
</reference>
<proteinExistence type="predicted"/>
<evidence type="ECO:0000256" key="1">
    <source>
        <dbReference type="ARBA" id="ARBA00022603"/>
    </source>
</evidence>
<evidence type="ECO:0000313" key="7">
    <source>
        <dbReference type="EMBL" id="PST43182.1"/>
    </source>
</evidence>
<dbReference type="Pfam" id="PF01938">
    <property type="entry name" value="TRAM"/>
    <property type="match status" value="1"/>
</dbReference>
<evidence type="ECO:0000313" key="6">
    <source>
        <dbReference type="EMBL" id="MCQ5060989.1"/>
    </source>
</evidence>
<dbReference type="SUPFAM" id="SSF50249">
    <property type="entry name" value="Nucleic acid-binding proteins"/>
    <property type="match status" value="1"/>
</dbReference>